<evidence type="ECO:0000313" key="1">
    <source>
        <dbReference type="EMBL" id="KAD4982002.1"/>
    </source>
</evidence>
<protein>
    <submittedName>
        <fullName evidence="1">Uncharacterized protein</fullName>
    </submittedName>
</protein>
<proteinExistence type="predicted"/>
<reference evidence="1 2" key="1">
    <citation type="submission" date="2019-05" db="EMBL/GenBank/DDBJ databases">
        <title>Mikania micrantha, genome provides insights into the molecular mechanism of rapid growth.</title>
        <authorList>
            <person name="Liu B."/>
        </authorList>
    </citation>
    <scope>NUCLEOTIDE SEQUENCE [LARGE SCALE GENOMIC DNA]</scope>
    <source>
        <strain evidence="1">NLD-2019</strain>
        <tissue evidence="1">Leaf</tissue>
    </source>
</reference>
<evidence type="ECO:0000313" key="2">
    <source>
        <dbReference type="Proteomes" id="UP000326396"/>
    </source>
</evidence>
<comment type="caution">
    <text evidence="1">The sequence shown here is derived from an EMBL/GenBank/DDBJ whole genome shotgun (WGS) entry which is preliminary data.</text>
</comment>
<keyword evidence="2" id="KW-1185">Reference proteome</keyword>
<accession>A0A5N6NP19</accession>
<dbReference type="EMBL" id="SZYD01000010">
    <property type="protein sequence ID" value="KAD4982002.1"/>
    <property type="molecule type" value="Genomic_DNA"/>
</dbReference>
<sequence length="93" mass="10396">MPRNIQARQILRRSLSNGSRTLSSMDIPRGYFGIYIGEQEKKRFVVPVSLLVVPFVVVTANPKQCPGQAGFHIDELQPKELLEDSKGSYFSTG</sequence>
<gene>
    <name evidence="1" type="ORF">E3N88_18673</name>
</gene>
<name>A0A5N6NP19_9ASTR</name>
<dbReference type="AlphaFoldDB" id="A0A5N6NP19"/>
<dbReference type="Proteomes" id="UP000326396">
    <property type="component" value="Linkage Group LG18"/>
</dbReference>
<dbReference type="OrthoDB" id="625231at2759"/>
<organism evidence="1 2">
    <name type="scientific">Mikania micrantha</name>
    <name type="common">bitter vine</name>
    <dbReference type="NCBI Taxonomy" id="192012"/>
    <lineage>
        <taxon>Eukaryota</taxon>
        <taxon>Viridiplantae</taxon>
        <taxon>Streptophyta</taxon>
        <taxon>Embryophyta</taxon>
        <taxon>Tracheophyta</taxon>
        <taxon>Spermatophyta</taxon>
        <taxon>Magnoliopsida</taxon>
        <taxon>eudicotyledons</taxon>
        <taxon>Gunneridae</taxon>
        <taxon>Pentapetalae</taxon>
        <taxon>asterids</taxon>
        <taxon>campanulids</taxon>
        <taxon>Asterales</taxon>
        <taxon>Asteraceae</taxon>
        <taxon>Asteroideae</taxon>
        <taxon>Heliantheae alliance</taxon>
        <taxon>Eupatorieae</taxon>
        <taxon>Mikania</taxon>
    </lineage>
</organism>